<accession>A0A371ND35</accession>
<dbReference type="Proteomes" id="UP000256864">
    <property type="component" value="Unassembled WGS sequence"/>
</dbReference>
<dbReference type="InterPro" id="IPR046674">
    <property type="entry name" value="DUF6544"/>
</dbReference>
<dbReference type="Pfam" id="PF20181">
    <property type="entry name" value="DUF6544"/>
    <property type="match status" value="1"/>
</dbReference>
<evidence type="ECO:0000313" key="2">
    <source>
        <dbReference type="Proteomes" id="UP000256864"/>
    </source>
</evidence>
<dbReference type="RefSeq" id="WP_013296124.1">
    <property type="nucleotide sequence ID" value="NZ_QREL01000001.1"/>
</dbReference>
<comment type="caution">
    <text evidence="1">The sequence shown here is derived from an EMBL/GenBank/DDBJ whole genome shotgun (WGS) entry which is preliminary data.</text>
</comment>
<evidence type="ECO:0000313" key="1">
    <source>
        <dbReference type="EMBL" id="REE28423.1"/>
    </source>
</evidence>
<name>A0A371ND35_9EURY</name>
<protein>
    <submittedName>
        <fullName evidence="1">Uncharacterized protein</fullName>
    </submittedName>
</protein>
<dbReference type="GeneID" id="86199243"/>
<organism evidence="1 2">
    <name type="scientific">Methanothermobacter defluvii</name>
    <dbReference type="NCBI Taxonomy" id="49339"/>
    <lineage>
        <taxon>Archaea</taxon>
        <taxon>Methanobacteriati</taxon>
        <taxon>Methanobacteriota</taxon>
        <taxon>Methanomada group</taxon>
        <taxon>Methanobacteria</taxon>
        <taxon>Methanobacteriales</taxon>
        <taxon>Methanobacteriaceae</taxon>
        <taxon>Methanothermobacter</taxon>
    </lineage>
</organism>
<keyword evidence="2" id="KW-1185">Reference proteome</keyword>
<gene>
    <name evidence="1" type="ORF">C7452_0434</name>
</gene>
<dbReference type="EMBL" id="QREL01000001">
    <property type="protein sequence ID" value="REE28423.1"/>
    <property type="molecule type" value="Genomic_DNA"/>
</dbReference>
<proteinExistence type="predicted"/>
<dbReference type="AlphaFoldDB" id="A0A371ND35"/>
<sequence>MLRKRFEMEVREELRKVYNLNERELPGLLAGYLESSGLPHDPQNLLIRWADSKIRRGPRWMNVDMTQINTPAPFRSVYIKGRFLGIPLEGLDIYSGGHGEMTIRALKFLKVAEERGDPMDVSALVTLLSEAPFLPSLFLAECTEWSQLDDERVEGRIRDHGITASGLFTFDEHGRFLKFYTEDRYCVEFNMEQHPWSVEVLSYRDAGGFIYPAECTATWHLPEGDLKYFHGRIRDAKFNIRTL</sequence>
<reference evidence="1 2" key="1">
    <citation type="submission" date="2018-07" db="EMBL/GenBank/DDBJ databases">
        <title>Genomic Encyclopedia of Type Strains, Phase IV (KMG-IV): sequencing the most valuable type-strain genomes for metagenomic binning, comparative biology and taxonomic classification.</title>
        <authorList>
            <person name="Goeker M."/>
        </authorList>
    </citation>
    <scope>NUCLEOTIDE SEQUENCE [LARGE SCALE GENOMIC DNA]</scope>
    <source>
        <strain evidence="1 2">DSM 7466</strain>
    </source>
</reference>